<dbReference type="GO" id="GO:0000184">
    <property type="term" value="P:nuclear-transcribed mRNA catabolic process, nonsense-mediated decay"/>
    <property type="evidence" value="ECO:0007669"/>
    <property type="project" value="TreeGrafter"/>
</dbReference>
<dbReference type="GO" id="GO:0003729">
    <property type="term" value="F:mRNA binding"/>
    <property type="evidence" value="ECO:0007669"/>
    <property type="project" value="TreeGrafter"/>
</dbReference>
<feature type="compositionally biased region" description="Basic residues" evidence="1">
    <location>
        <begin position="7"/>
        <end position="17"/>
    </location>
</feature>
<evidence type="ECO:0000256" key="1">
    <source>
        <dbReference type="SAM" id="MobiDB-lite"/>
    </source>
</evidence>
<dbReference type="GO" id="GO:0005846">
    <property type="term" value="C:nuclear cap binding complex"/>
    <property type="evidence" value="ECO:0007669"/>
    <property type="project" value="InterPro"/>
</dbReference>
<accession>A0A5C3QTW1</accession>
<gene>
    <name evidence="4" type="ORF">BDV98DRAFT_500231</name>
</gene>
<dbReference type="STRING" id="1884261.A0A5C3QTW1"/>
<dbReference type="Gene3D" id="1.25.40.180">
    <property type="match status" value="3"/>
</dbReference>
<feature type="domain" description="MIF4G-like type 2" evidence="3">
    <location>
        <begin position="539"/>
        <end position="835"/>
    </location>
</feature>
<reference evidence="4 5" key="1">
    <citation type="journal article" date="2019" name="Nat. Ecol. Evol.">
        <title>Megaphylogeny resolves global patterns of mushroom evolution.</title>
        <authorList>
            <person name="Varga T."/>
            <person name="Krizsan K."/>
            <person name="Foldi C."/>
            <person name="Dima B."/>
            <person name="Sanchez-Garcia M."/>
            <person name="Sanchez-Ramirez S."/>
            <person name="Szollosi G.J."/>
            <person name="Szarkandi J.G."/>
            <person name="Papp V."/>
            <person name="Albert L."/>
            <person name="Andreopoulos W."/>
            <person name="Angelini C."/>
            <person name="Antonin V."/>
            <person name="Barry K.W."/>
            <person name="Bougher N.L."/>
            <person name="Buchanan P."/>
            <person name="Buyck B."/>
            <person name="Bense V."/>
            <person name="Catcheside P."/>
            <person name="Chovatia M."/>
            <person name="Cooper J."/>
            <person name="Damon W."/>
            <person name="Desjardin D."/>
            <person name="Finy P."/>
            <person name="Geml J."/>
            <person name="Haridas S."/>
            <person name="Hughes K."/>
            <person name="Justo A."/>
            <person name="Karasinski D."/>
            <person name="Kautmanova I."/>
            <person name="Kiss B."/>
            <person name="Kocsube S."/>
            <person name="Kotiranta H."/>
            <person name="LaButti K.M."/>
            <person name="Lechner B.E."/>
            <person name="Liimatainen K."/>
            <person name="Lipzen A."/>
            <person name="Lukacs Z."/>
            <person name="Mihaltcheva S."/>
            <person name="Morgado L.N."/>
            <person name="Niskanen T."/>
            <person name="Noordeloos M.E."/>
            <person name="Ohm R.A."/>
            <person name="Ortiz-Santana B."/>
            <person name="Ovrebo C."/>
            <person name="Racz N."/>
            <person name="Riley R."/>
            <person name="Savchenko A."/>
            <person name="Shiryaev A."/>
            <person name="Soop K."/>
            <person name="Spirin V."/>
            <person name="Szebenyi C."/>
            <person name="Tomsovsky M."/>
            <person name="Tulloss R.E."/>
            <person name="Uehling J."/>
            <person name="Grigoriev I.V."/>
            <person name="Vagvolgyi C."/>
            <person name="Papp T."/>
            <person name="Martin F.M."/>
            <person name="Miettinen O."/>
            <person name="Hibbett D.S."/>
            <person name="Nagy L.G."/>
        </authorList>
    </citation>
    <scope>NUCLEOTIDE SEQUENCE [LARGE SCALE GENOMIC DNA]</scope>
    <source>
        <strain evidence="4 5">CBS 309.79</strain>
    </source>
</reference>
<dbReference type="Proteomes" id="UP000305067">
    <property type="component" value="Unassembled WGS sequence"/>
</dbReference>
<feature type="domain" description="MIF4G-like type 1" evidence="2">
    <location>
        <begin position="330"/>
        <end position="520"/>
    </location>
</feature>
<evidence type="ECO:0000313" key="5">
    <source>
        <dbReference type="Proteomes" id="UP000305067"/>
    </source>
</evidence>
<dbReference type="InterPro" id="IPR016024">
    <property type="entry name" value="ARM-type_fold"/>
</dbReference>
<dbReference type="Pfam" id="PF09088">
    <property type="entry name" value="MIF4G_like"/>
    <property type="match status" value="1"/>
</dbReference>
<dbReference type="PANTHER" id="PTHR12412:SF2">
    <property type="entry name" value="NUCLEAR CAP-BINDING PROTEIN SUBUNIT 1"/>
    <property type="match status" value="1"/>
</dbReference>
<protein>
    <submittedName>
        <fullName evidence="4">MIF4G like-domain-containing protein</fullName>
    </submittedName>
</protein>
<proteinExistence type="predicted"/>
<dbReference type="AlphaFoldDB" id="A0A5C3QTW1"/>
<feature type="compositionally biased region" description="Basic and acidic residues" evidence="1">
    <location>
        <begin position="18"/>
        <end position="35"/>
    </location>
</feature>
<dbReference type="Pfam" id="PF09090">
    <property type="entry name" value="MIF4G_like_2"/>
    <property type="match status" value="1"/>
</dbReference>
<dbReference type="SUPFAM" id="SSF48371">
    <property type="entry name" value="ARM repeat"/>
    <property type="match status" value="3"/>
</dbReference>
<dbReference type="PANTHER" id="PTHR12412">
    <property type="entry name" value="CAP BINDING PROTEIN"/>
    <property type="match status" value="1"/>
</dbReference>
<dbReference type="GO" id="GO:0000339">
    <property type="term" value="F:RNA cap binding"/>
    <property type="evidence" value="ECO:0007669"/>
    <property type="project" value="InterPro"/>
</dbReference>
<dbReference type="InterPro" id="IPR015174">
    <property type="entry name" value="MIF4G-like_typ-2"/>
</dbReference>
<evidence type="ECO:0000259" key="2">
    <source>
        <dbReference type="Pfam" id="PF09088"/>
    </source>
</evidence>
<dbReference type="GO" id="GO:0005634">
    <property type="term" value="C:nucleus"/>
    <property type="evidence" value="ECO:0007669"/>
    <property type="project" value="TreeGrafter"/>
</dbReference>
<feature type="region of interest" description="Disordered" evidence="1">
    <location>
        <begin position="1"/>
        <end position="36"/>
    </location>
</feature>
<dbReference type="EMBL" id="ML178816">
    <property type="protein sequence ID" value="TFL05453.1"/>
    <property type="molecule type" value="Genomic_DNA"/>
</dbReference>
<dbReference type="GO" id="GO:0006406">
    <property type="term" value="P:mRNA export from nucleus"/>
    <property type="evidence" value="ECO:0007669"/>
    <property type="project" value="InterPro"/>
</dbReference>
<dbReference type="OrthoDB" id="10252707at2759"/>
<dbReference type="InterPro" id="IPR015172">
    <property type="entry name" value="MIF4G-like_typ-1"/>
</dbReference>
<evidence type="ECO:0000259" key="3">
    <source>
        <dbReference type="Pfam" id="PF09090"/>
    </source>
</evidence>
<evidence type="ECO:0000313" key="4">
    <source>
        <dbReference type="EMBL" id="TFL05453.1"/>
    </source>
</evidence>
<dbReference type="InterPro" id="IPR027159">
    <property type="entry name" value="CBP80"/>
</dbReference>
<name>A0A5C3QTW1_9AGAR</name>
<sequence length="873" mass="98233">MSDYRPHQRGGGRRRYHQRDDYEDRKREETPEQKTRSAIIKLGEVDAVEELPRLAAQLAQPRHRVPAIAEGFRIGVTEQPYKIPYYAALLHLLHQEVKPKDEGEEEHASFSSLGAAVLDDFWRGFQGFLDKLAWREIRCCIQFFAHLTEAGIVAPDSMVSLLQSFTAVLDEFGASYGRAKRAALCAAEGLMIAGYTIKQADPDKATSMIEAIQSYNDGIITTKWIVQPDGQFSNEQQASQCGAELLECVLSALKELNALDFTTTFIPRPYCDYPSLSSAEFSYFRLPSILVAPEVIEVETISTSTGEEIQVKKEEWPEYLLKLFDSAITPAAETAPGYFVKSALIDIVTIFEVNRKECARLLLEYPKWTVPGTFKPKPGVKQETSGAAVENNWELESTIIEIIIGAYLRLPETSHTAVYYVTLVTDLCKLSPSTVGPAVGKTIRKLYGLLSDGLDVDLSRRFTEWFSIHMSNFGFAWVWKEWIPDLNLDRDHPRRHFMRRAVELEVRLAYHDRVLKTLPEPMQDPEAAVISAESPGPNFVYDEPGKPHYDAAQTILNLLRSRTKAEEVVEQLDVVKQSMETSEDEHIADVDGIIRSIVVQSLLSVGARSFSHLLNALERYLVLLRHISSSSEGVPNKEAKADILSATSVFWKNNQQMVGIVYDKLMQYQIVDPADVITWAFERGHDSDSGLRSTTWDLLKGAIDKANGRVIIATRKLNVLRKEDEERRDRAKANAGGAMEVDGDVKPVDEKTDAENAALTNAVKAVDSLVREQKFALSSALDGFVNRLTSPTSAAPKVILQEEWARRDSWGSSEWIGWEAWGWYRQFCRFYAPYLRNYQATLSTVSFAKLETATDPSSELVKRIWNVATGQEP</sequence>
<keyword evidence="5" id="KW-1185">Reference proteome</keyword>
<organism evidence="4 5">
    <name type="scientific">Pterulicium gracile</name>
    <dbReference type="NCBI Taxonomy" id="1884261"/>
    <lineage>
        <taxon>Eukaryota</taxon>
        <taxon>Fungi</taxon>
        <taxon>Dikarya</taxon>
        <taxon>Basidiomycota</taxon>
        <taxon>Agaricomycotina</taxon>
        <taxon>Agaricomycetes</taxon>
        <taxon>Agaricomycetidae</taxon>
        <taxon>Agaricales</taxon>
        <taxon>Pleurotineae</taxon>
        <taxon>Pterulaceae</taxon>
        <taxon>Pterulicium</taxon>
    </lineage>
</organism>